<evidence type="ECO:0000313" key="2">
    <source>
        <dbReference type="Proteomes" id="UP001596422"/>
    </source>
</evidence>
<proteinExistence type="predicted"/>
<dbReference type="PANTHER" id="PTHR30164:SF2">
    <property type="entry name" value="PROTEIN MTFA"/>
    <property type="match status" value="1"/>
</dbReference>
<comment type="caution">
    <text evidence="1">The sequence shown here is derived from an EMBL/GenBank/DDBJ whole genome shotgun (WGS) entry which is preliminary data.</text>
</comment>
<dbReference type="EMBL" id="JBHSWE010000001">
    <property type="protein sequence ID" value="MFC6672587.1"/>
    <property type="molecule type" value="Genomic_DNA"/>
</dbReference>
<dbReference type="RefSeq" id="WP_379911021.1">
    <property type="nucleotide sequence ID" value="NZ_JBHSWE010000001.1"/>
</dbReference>
<dbReference type="Pfam" id="PF06167">
    <property type="entry name" value="Peptidase_M90"/>
    <property type="match status" value="1"/>
</dbReference>
<dbReference type="Gene3D" id="3.40.390.10">
    <property type="entry name" value="Collagenase (Catalytic Domain)"/>
    <property type="match status" value="1"/>
</dbReference>
<dbReference type="InterPro" id="IPR010384">
    <property type="entry name" value="MtfA_fam"/>
</dbReference>
<dbReference type="Proteomes" id="UP001596422">
    <property type="component" value="Unassembled WGS sequence"/>
</dbReference>
<evidence type="ECO:0000313" key="1">
    <source>
        <dbReference type="EMBL" id="MFC6672587.1"/>
    </source>
</evidence>
<dbReference type="InterPro" id="IPR024079">
    <property type="entry name" value="MetalloPept_cat_dom_sf"/>
</dbReference>
<dbReference type="CDD" id="cd20169">
    <property type="entry name" value="Peptidase_M90_mtfA"/>
    <property type="match status" value="1"/>
</dbReference>
<reference evidence="2" key="1">
    <citation type="journal article" date="2019" name="Int. J. Syst. Evol. Microbiol.">
        <title>The Global Catalogue of Microorganisms (GCM) 10K type strain sequencing project: providing services to taxonomists for standard genome sequencing and annotation.</title>
        <authorList>
            <consortium name="The Broad Institute Genomics Platform"/>
            <consortium name="The Broad Institute Genome Sequencing Center for Infectious Disease"/>
            <person name="Wu L."/>
            <person name="Ma J."/>
        </authorList>
    </citation>
    <scope>NUCLEOTIDE SEQUENCE [LARGE SCALE GENOMIC DNA]</scope>
    <source>
        <strain evidence="2">NBRC 111756</strain>
    </source>
</reference>
<dbReference type="InterPro" id="IPR042252">
    <property type="entry name" value="MtfA_N"/>
</dbReference>
<keyword evidence="2" id="KW-1185">Reference proteome</keyword>
<dbReference type="Gene3D" id="1.10.472.150">
    <property type="entry name" value="Glucose-regulated metallo-peptidase M90, N-terminal domain"/>
    <property type="match status" value="1"/>
</dbReference>
<dbReference type="PANTHER" id="PTHR30164">
    <property type="entry name" value="MTFA PEPTIDASE"/>
    <property type="match status" value="1"/>
</dbReference>
<accession>A0ABW2A5C9</accession>
<sequence length="255" mass="28754">MWSLAGWRRQRLLQRINLPARGWQRTLSDLPVLSGLDADERRRLAELAWLFLHEKAIVGVQGLEVTEVMRLRIAALACLPLLALDIDYYREFQTVLVYPGGFVARHEYQDEAGVVHEVVAELSGEAWERGPVILSAEDVMAACACDGTNLVIHEFVHKLDMLNGDANGLPPLHPEMRVADWARAFEVAYADMSDRVNRGEETAIDPYAAESPAECLAVFSEAFFETPAVLLACYPDIYQQLRLFYRQDPLRRLGA</sequence>
<protein>
    <submittedName>
        <fullName evidence="1">Zinc-dependent peptidase</fullName>
    </submittedName>
</protein>
<gene>
    <name evidence="1" type="ORF">ACFQDL_22830</name>
</gene>
<name>A0ABW2A5C9_9GAMM</name>
<dbReference type="SUPFAM" id="SSF55486">
    <property type="entry name" value="Metalloproteases ('zincins'), catalytic domain"/>
    <property type="match status" value="1"/>
</dbReference>
<organism evidence="1 2">
    <name type="scientific">Marinobacterium aestuariivivens</name>
    <dbReference type="NCBI Taxonomy" id="1698799"/>
    <lineage>
        <taxon>Bacteria</taxon>
        <taxon>Pseudomonadati</taxon>
        <taxon>Pseudomonadota</taxon>
        <taxon>Gammaproteobacteria</taxon>
        <taxon>Oceanospirillales</taxon>
        <taxon>Oceanospirillaceae</taxon>
        <taxon>Marinobacterium</taxon>
    </lineage>
</organism>